<dbReference type="EMBL" id="MU118111">
    <property type="protein sequence ID" value="KAF9644970.1"/>
    <property type="molecule type" value="Genomic_DNA"/>
</dbReference>
<evidence type="ECO:0000313" key="2">
    <source>
        <dbReference type="Proteomes" id="UP000886501"/>
    </source>
</evidence>
<reference evidence="1" key="2">
    <citation type="journal article" date="2020" name="Nat. Commun.">
        <title>Large-scale genome sequencing of mycorrhizal fungi provides insights into the early evolution of symbiotic traits.</title>
        <authorList>
            <person name="Miyauchi S."/>
            <person name="Kiss E."/>
            <person name="Kuo A."/>
            <person name="Drula E."/>
            <person name="Kohler A."/>
            <person name="Sanchez-Garcia M."/>
            <person name="Morin E."/>
            <person name="Andreopoulos B."/>
            <person name="Barry K.W."/>
            <person name="Bonito G."/>
            <person name="Buee M."/>
            <person name="Carver A."/>
            <person name="Chen C."/>
            <person name="Cichocki N."/>
            <person name="Clum A."/>
            <person name="Culley D."/>
            <person name="Crous P.W."/>
            <person name="Fauchery L."/>
            <person name="Girlanda M."/>
            <person name="Hayes R.D."/>
            <person name="Keri Z."/>
            <person name="LaButti K."/>
            <person name="Lipzen A."/>
            <person name="Lombard V."/>
            <person name="Magnuson J."/>
            <person name="Maillard F."/>
            <person name="Murat C."/>
            <person name="Nolan M."/>
            <person name="Ohm R.A."/>
            <person name="Pangilinan J."/>
            <person name="Pereira M.F."/>
            <person name="Perotto S."/>
            <person name="Peter M."/>
            <person name="Pfister S."/>
            <person name="Riley R."/>
            <person name="Sitrit Y."/>
            <person name="Stielow J.B."/>
            <person name="Szollosi G."/>
            <person name="Zifcakova L."/>
            <person name="Stursova M."/>
            <person name="Spatafora J.W."/>
            <person name="Tedersoo L."/>
            <person name="Vaario L.M."/>
            <person name="Yamada A."/>
            <person name="Yan M."/>
            <person name="Wang P."/>
            <person name="Xu J."/>
            <person name="Bruns T."/>
            <person name="Baldrian P."/>
            <person name="Vilgalys R."/>
            <person name="Dunand C."/>
            <person name="Henrissat B."/>
            <person name="Grigoriev I.V."/>
            <person name="Hibbett D."/>
            <person name="Nagy L.G."/>
            <person name="Martin F.M."/>
        </authorList>
    </citation>
    <scope>NUCLEOTIDE SEQUENCE</scope>
    <source>
        <strain evidence="1">P2</strain>
    </source>
</reference>
<protein>
    <submittedName>
        <fullName evidence="1">Uncharacterized protein</fullName>
    </submittedName>
</protein>
<name>A0ACB6Z6G7_THEGA</name>
<organism evidence="1 2">
    <name type="scientific">Thelephora ganbajun</name>
    <name type="common">Ganba fungus</name>
    <dbReference type="NCBI Taxonomy" id="370292"/>
    <lineage>
        <taxon>Eukaryota</taxon>
        <taxon>Fungi</taxon>
        <taxon>Dikarya</taxon>
        <taxon>Basidiomycota</taxon>
        <taxon>Agaricomycotina</taxon>
        <taxon>Agaricomycetes</taxon>
        <taxon>Thelephorales</taxon>
        <taxon>Thelephoraceae</taxon>
        <taxon>Thelephora</taxon>
    </lineage>
</organism>
<keyword evidence="2" id="KW-1185">Reference proteome</keyword>
<reference evidence="1" key="1">
    <citation type="submission" date="2019-10" db="EMBL/GenBank/DDBJ databases">
        <authorList>
            <consortium name="DOE Joint Genome Institute"/>
            <person name="Kuo A."/>
            <person name="Miyauchi S."/>
            <person name="Kiss E."/>
            <person name="Drula E."/>
            <person name="Kohler A."/>
            <person name="Sanchez-Garcia M."/>
            <person name="Andreopoulos B."/>
            <person name="Barry K.W."/>
            <person name="Bonito G."/>
            <person name="Buee M."/>
            <person name="Carver A."/>
            <person name="Chen C."/>
            <person name="Cichocki N."/>
            <person name="Clum A."/>
            <person name="Culley D."/>
            <person name="Crous P.W."/>
            <person name="Fauchery L."/>
            <person name="Girlanda M."/>
            <person name="Hayes R."/>
            <person name="Keri Z."/>
            <person name="Labutti K."/>
            <person name="Lipzen A."/>
            <person name="Lombard V."/>
            <person name="Magnuson J."/>
            <person name="Maillard F."/>
            <person name="Morin E."/>
            <person name="Murat C."/>
            <person name="Nolan M."/>
            <person name="Ohm R."/>
            <person name="Pangilinan J."/>
            <person name="Pereira M."/>
            <person name="Perotto S."/>
            <person name="Peter M."/>
            <person name="Riley R."/>
            <person name="Sitrit Y."/>
            <person name="Stielow B."/>
            <person name="Szollosi G."/>
            <person name="Zifcakova L."/>
            <person name="Stursova M."/>
            <person name="Spatafora J.W."/>
            <person name="Tedersoo L."/>
            <person name="Vaario L.-M."/>
            <person name="Yamada A."/>
            <person name="Yan M."/>
            <person name="Wang P."/>
            <person name="Xu J."/>
            <person name="Bruns T."/>
            <person name="Baldrian P."/>
            <person name="Vilgalys R."/>
            <person name="Henrissat B."/>
            <person name="Grigoriev I.V."/>
            <person name="Hibbett D."/>
            <person name="Nagy L.G."/>
            <person name="Martin F.M."/>
        </authorList>
    </citation>
    <scope>NUCLEOTIDE SEQUENCE</scope>
    <source>
        <strain evidence="1">P2</strain>
    </source>
</reference>
<gene>
    <name evidence="1" type="ORF">BDM02DRAFT_822708</name>
</gene>
<evidence type="ECO:0000313" key="1">
    <source>
        <dbReference type="EMBL" id="KAF9644970.1"/>
    </source>
</evidence>
<sequence>MPPVSSSLEPTPSLISYYLPSAELRGVLLVAFAIIVSPFLNYAINHRSRRLSSDLDWLMNVRKIVSPVFTEGQDAPNGDLINLTDESIRAVIAAQAALDGSTFPWYTGIVREALSSADKKIGKLRKRIKVSTILRLSILGDKQQTPSQSLGGANQSFSSSGGRTGVKHM</sequence>
<dbReference type="Proteomes" id="UP000886501">
    <property type="component" value="Unassembled WGS sequence"/>
</dbReference>
<comment type="caution">
    <text evidence="1">The sequence shown here is derived from an EMBL/GenBank/DDBJ whole genome shotgun (WGS) entry which is preliminary data.</text>
</comment>
<accession>A0ACB6Z6G7</accession>
<proteinExistence type="predicted"/>